<reference evidence="1 2" key="1">
    <citation type="submission" date="2023-07" db="EMBL/GenBank/DDBJ databases">
        <title>Genomic Encyclopedia of Type Strains, Phase IV (KMG-IV): sequencing the most valuable type-strain genomes for metagenomic binning, comparative biology and taxonomic classification.</title>
        <authorList>
            <person name="Goeker M."/>
        </authorList>
    </citation>
    <scope>NUCLEOTIDE SEQUENCE [LARGE SCALE GENOMIC DNA]</scope>
    <source>
        <strain evidence="1 2">DSM 19598</strain>
    </source>
</reference>
<protein>
    <submittedName>
        <fullName evidence="1">Uncharacterized protein</fullName>
    </submittedName>
</protein>
<dbReference type="Proteomes" id="UP001242313">
    <property type="component" value="Unassembled WGS sequence"/>
</dbReference>
<dbReference type="RefSeq" id="WP_307192387.1">
    <property type="nucleotide sequence ID" value="NZ_JAUSUN010000025.1"/>
</dbReference>
<gene>
    <name evidence="1" type="ORF">J2S25_003313</name>
</gene>
<evidence type="ECO:0000313" key="1">
    <source>
        <dbReference type="EMBL" id="MDQ0415090.1"/>
    </source>
</evidence>
<name>A0ABU0FZF8_9BACI</name>
<keyword evidence="2" id="KW-1185">Reference proteome</keyword>
<comment type="caution">
    <text evidence="1">The sequence shown here is derived from an EMBL/GenBank/DDBJ whole genome shotgun (WGS) entry which is preliminary data.</text>
</comment>
<dbReference type="EMBL" id="JAUSUN010000025">
    <property type="protein sequence ID" value="MDQ0415090.1"/>
    <property type="molecule type" value="Genomic_DNA"/>
</dbReference>
<organism evidence="1 2">
    <name type="scientific">Mesobacillus stamsii</name>
    <dbReference type="NCBI Taxonomy" id="225347"/>
    <lineage>
        <taxon>Bacteria</taxon>
        <taxon>Bacillati</taxon>
        <taxon>Bacillota</taxon>
        <taxon>Bacilli</taxon>
        <taxon>Bacillales</taxon>
        <taxon>Bacillaceae</taxon>
        <taxon>Mesobacillus</taxon>
    </lineage>
</organism>
<evidence type="ECO:0000313" key="2">
    <source>
        <dbReference type="Proteomes" id="UP001242313"/>
    </source>
</evidence>
<proteinExistence type="predicted"/>
<sequence>MKKVLTVVTSISTVGFALSASAKGKPVIEQQKAEPKTVNNTVVTEYENGIAISETTITEGDMEIASDSDVELLSSGLDLEEGPAIDDPQYAYVDPGSMNYYFIDSFTGSSTFLDKLSERSARFAAATIPAKSTWVAGASSATFETFYSFAQTYSDRNRAYHHPNK</sequence>
<accession>A0ABU0FZF8</accession>